<evidence type="ECO:0000313" key="6">
    <source>
        <dbReference type="Proteomes" id="UP000315577"/>
    </source>
</evidence>
<evidence type="ECO:0000313" key="5">
    <source>
        <dbReference type="Proteomes" id="UP000295536"/>
    </source>
</evidence>
<accession>A0A4R3LKC6</accession>
<feature type="domain" description="SGNH hydrolase-type esterase" evidence="2">
    <location>
        <begin position="36"/>
        <end position="196"/>
    </location>
</feature>
<dbReference type="CDD" id="cd01822">
    <property type="entry name" value="Lysophospholipase_L1_like"/>
    <property type="match status" value="1"/>
</dbReference>
<proteinExistence type="predicted"/>
<dbReference type="Gene3D" id="3.40.50.1110">
    <property type="entry name" value="SGNH hydrolase"/>
    <property type="match status" value="1"/>
</dbReference>
<dbReference type="EMBL" id="VJNC01000018">
    <property type="protein sequence ID" value="TSE19155.1"/>
    <property type="molecule type" value="Genomic_DNA"/>
</dbReference>
<dbReference type="AlphaFoldDB" id="A0A4R3LKC6"/>
<keyword evidence="4" id="KW-0378">Hydrolase</keyword>
<dbReference type="GO" id="GO:0106435">
    <property type="term" value="F:carboxylesterase activity"/>
    <property type="evidence" value="ECO:0007669"/>
    <property type="project" value="UniProtKB-EC"/>
</dbReference>
<reference evidence="3 5" key="1">
    <citation type="submission" date="2019-03" db="EMBL/GenBank/DDBJ databases">
        <title>Genomic Encyclopedia of Type Strains, Phase IV (KMG-IV): sequencing the most valuable type-strain genomes for metagenomic binning, comparative biology and taxonomic classification.</title>
        <authorList>
            <person name="Goeker M."/>
        </authorList>
    </citation>
    <scope>NUCLEOTIDE SEQUENCE [LARGE SCALE GENOMIC DNA]</scope>
    <source>
        <strain evidence="3 5">DSM 12034</strain>
    </source>
</reference>
<dbReference type="InterPro" id="IPR036514">
    <property type="entry name" value="SGNH_hydro_sf"/>
</dbReference>
<evidence type="ECO:0000259" key="2">
    <source>
        <dbReference type="Pfam" id="PF13472"/>
    </source>
</evidence>
<dbReference type="EMBL" id="SMAH01000001">
    <property type="protein sequence ID" value="TCS99985.1"/>
    <property type="molecule type" value="Genomic_DNA"/>
</dbReference>
<dbReference type="OrthoDB" id="9786188at2"/>
<reference evidence="4 6" key="2">
    <citation type="submission" date="2019-07" db="EMBL/GenBank/DDBJ databases">
        <title>Tepidimonas ignava SPS-1037 draft genome.</title>
        <authorList>
            <person name="Da Costa M.S."/>
            <person name="Froufe H.J.C."/>
            <person name="Egas C."/>
            <person name="Albuquerque L."/>
        </authorList>
    </citation>
    <scope>NUCLEOTIDE SEQUENCE [LARGE SCALE GENOMIC DNA]</scope>
    <source>
        <strain evidence="4 6">SPS-1037</strain>
    </source>
</reference>
<comment type="caution">
    <text evidence="3">The sequence shown here is derived from an EMBL/GenBank/DDBJ whole genome shotgun (WGS) entry which is preliminary data.</text>
</comment>
<dbReference type="InterPro" id="IPR051532">
    <property type="entry name" value="Ester_Hydrolysis_Enzymes"/>
</dbReference>
<evidence type="ECO:0000313" key="4">
    <source>
        <dbReference type="EMBL" id="TSE19155.1"/>
    </source>
</evidence>
<feature type="signal peptide" evidence="1">
    <location>
        <begin position="1"/>
        <end position="23"/>
    </location>
</feature>
<evidence type="ECO:0000256" key="1">
    <source>
        <dbReference type="SAM" id="SignalP"/>
    </source>
</evidence>
<organism evidence="3 5">
    <name type="scientific">Tepidimonas ignava</name>
    <dbReference type="NCBI Taxonomy" id="114249"/>
    <lineage>
        <taxon>Bacteria</taxon>
        <taxon>Pseudomonadati</taxon>
        <taxon>Pseudomonadota</taxon>
        <taxon>Betaproteobacteria</taxon>
        <taxon>Burkholderiales</taxon>
        <taxon>Tepidimonas</taxon>
    </lineage>
</organism>
<dbReference type="Pfam" id="PF13472">
    <property type="entry name" value="Lipase_GDSL_2"/>
    <property type="match status" value="1"/>
</dbReference>
<dbReference type="Proteomes" id="UP000315577">
    <property type="component" value="Unassembled WGS sequence"/>
</dbReference>
<dbReference type="Proteomes" id="UP000295536">
    <property type="component" value="Unassembled WGS sequence"/>
</dbReference>
<dbReference type="PANTHER" id="PTHR30383:SF24">
    <property type="entry name" value="THIOESTERASE 1_PROTEASE 1_LYSOPHOSPHOLIPASE L1"/>
    <property type="match status" value="1"/>
</dbReference>
<gene>
    <name evidence="4" type="primary">tesA</name>
    <name evidence="3" type="ORF">EDC36_101259</name>
    <name evidence="4" type="ORF">Tigna_02285</name>
</gene>
<protein>
    <submittedName>
        <fullName evidence="3">Acyl-CoA thioesterase-1</fullName>
    </submittedName>
    <submittedName>
        <fullName evidence="4">Esterase TesA</fullName>
        <ecNumber evidence="4">3.1.1.1</ecNumber>
    </submittedName>
</protein>
<dbReference type="RefSeq" id="WP_132961434.1">
    <property type="nucleotide sequence ID" value="NZ_SMAH01000001.1"/>
</dbReference>
<feature type="chain" id="PRO_5020390625" evidence="1">
    <location>
        <begin position="24"/>
        <end position="216"/>
    </location>
</feature>
<dbReference type="SUPFAM" id="SSF52266">
    <property type="entry name" value="SGNH hydrolase"/>
    <property type="match status" value="1"/>
</dbReference>
<dbReference type="GO" id="GO:0004622">
    <property type="term" value="F:phosphatidylcholine lysophospholipase activity"/>
    <property type="evidence" value="ECO:0007669"/>
    <property type="project" value="TreeGrafter"/>
</dbReference>
<evidence type="ECO:0000313" key="3">
    <source>
        <dbReference type="EMBL" id="TCS99985.1"/>
    </source>
</evidence>
<keyword evidence="1" id="KW-0732">Signal</keyword>
<dbReference type="EC" id="3.1.1.1" evidence="4"/>
<name>A0A4R3LKC6_9BURK</name>
<dbReference type="PANTHER" id="PTHR30383">
    <property type="entry name" value="THIOESTERASE 1/PROTEASE 1/LYSOPHOSPHOLIPASE L1"/>
    <property type="match status" value="1"/>
</dbReference>
<sequence>MKRRHFSATLTAGLAGLWCVRVAAAPAGSAPVVLIVGDSLSAEYGLRRGSGWVALLQARLQREGVRAQVVNASVSGDTTAGGRSRLPGLLQQHQPAVVVIELGGNDALRGLPLSTTRDNLRAMVRASRAAGARVLLLGMDMPPNYGERYRAEFRAVYADVAREEQAALVPFFLAGVADGPRAAALFQADRIHPNEDAQPAMLNNVWPQLRRLLVRG</sequence>
<dbReference type="InterPro" id="IPR013830">
    <property type="entry name" value="SGNH_hydro"/>
</dbReference>
<keyword evidence="6" id="KW-1185">Reference proteome</keyword>